<proteinExistence type="predicted"/>
<dbReference type="EMBL" id="CP101637">
    <property type="protein sequence ID" value="WMT80947.1"/>
    <property type="molecule type" value="Genomic_DNA"/>
</dbReference>
<sequence length="52" mass="6166">MDVTIGRERISIKIVEEYTKNKITVQTYKLFLDEENNTMKKELVNTSVYKPN</sequence>
<dbReference type="RefSeq" id="WP_228103140.1">
    <property type="nucleotide sequence ID" value="NZ_JAHZMP010000001.1"/>
</dbReference>
<evidence type="ECO:0000313" key="2">
    <source>
        <dbReference type="Proteomes" id="UP001235030"/>
    </source>
</evidence>
<evidence type="ECO:0000313" key="1">
    <source>
        <dbReference type="EMBL" id="WMT80947.1"/>
    </source>
</evidence>
<reference evidence="1 2" key="1">
    <citation type="submission" date="2022-07" db="EMBL/GenBank/DDBJ databases">
        <title>Genome sequence of Terrisporobacter mayombei DSM6539.</title>
        <authorList>
            <person name="Boeer T."/>
            <person name="Bengelsdorf F.R."/>
            <person name="Daniel R."/>
            <person name="Poehlein A."/>
        </authorList>
    </citation>
    <scope>NUCLEOTIDE SEQUENCE [LARGE SCALE GENOMIC DNA]</scope>
    <source>
        <strain evidence="1 2">DSM 6539</strain>
    </source>
</reference>
<name>A0ABY9PYZ7_9FIRM</name>
<dbReference type="Proteomes" id="UP001235030">
    <property type="component" value="Chromosome"/>
</dbReference>
<protein>
    <submittedName>
        <fullName evidence="1">Uncharacterized protein</fullName>
    </submittedName>
</protein>
<accession>A0ABY9PYZ7</accession>
<keyword evidence="2" id="KW-1185">Reference proteome</keyword>
<gene>
    <name evidence="1" type="ORF">TEMA_12730</name>
</gene>
<organism evidence="1 2">
    <name type="scientific">Terrisporobacter mayombei</name>
    <dbReference type="NCBI Taxonomy" id="1541"/>
    <lineage>
        <taxon>Bacteria</taxon>
        <taxon>Bacillati</taxon>
        <taxon>Bacillota</taxon>
        <taxon>Clostridia</taxon>
        <taxon>Peptostreptococcales</taxon>
        <taxon>Peptostreptococcaceae</taxon>
        <taxon>Terrisporobacter</taxon>
    </lineage>
</organism>